<gene>
    <name evidence="2" type="ORF">CEXT_616321</name>
</gene>
<sequence>MKEHCSLLPGEPFRNRRDKFHTGINKTTHTTSPLFLNTPPAIMGYRTASFFFSVVAVHYVRFTEPRPRLHGNGEVFSLQPKWKNRRDKYHPGINQTAQTTIYSLNPPPATMGYPTASFSFSVVTVHYVRFTEPRPRLRGNGEVFPLQLKWK</sequence>
<dbReference type="EMBL" id="BPLR01015720">
    <property type="protein sequence ID" value="GIY78147.1"/>
    <property type="molecule type" value="Genomic_DNA"/>
</dbReference>
<organism evidence="2 3">
    <name type="scientific">Caerostris extrusa</name>
    <name type="common">Bark spider</name>
    <name type="synonym">Caerostris bankana</name>
    <dbReference type="NCBI Taxonomy" id="172846"/>
    <lineage>
        <taxon>Eukaryota</taxon>
        <taxon>Metazoa</taxon>
        <taxon>Ecdysozoa</taxon>
        <taxon>Arthropoda</taxon>
        <taxon>Chelicerata</taxon>
        <taxon>Arachnida</taxon>
        <taxon>Araneae</taxon>
        <taxon>Araneomorphae</taxon>
        <taxon>Entelegynae</taxon>
        <taxon>Araneoidea</taxon>
        <taxon>Araneidae</taxon>
        <taxon>Caerostris</taxon>
    </lineage>
</organism>
<evidence type="ECO:0000313" key="3">
    <source>
        <dbReference type="Proteomes" id="UP001054945"/>
    </source>
</evidence>
<evidence type="ECO:0000313" key="2">
    <source>
        <dbReference type="EMBL" id="GIY78147.1"/>
    </source>
</evidence>
<name>A0AAV4W603_CAEEX</name>
<evidence type="ECO:0000256" key="1">
    <source>
        <dbReference type="SAM" id="MobiDB-lite"/>
    </source>
</evidence>
<reference evidence="2 3" key="1">
    <citation type="submission" date="2021-06" db="EMBL/GenBank/DDBJ databases">
        <title>Caerostris extrusa draft genome.</title>
        <authorList>
            <person name="Kono N."/>
            <person name="Arakawa K."/>
        </authorList>
    </citation>
    <scope>NUCLEOTIDE SEQUENCE [LARGE SCALE GENOMIC DNA]</scope>
</reference>
<proteinExistence type="predicted"/>
<dbReference type="Proteomes" id="UP001054945">
    <property type="component" value="Unassembled WGS sequence"/>
</dbReference>
<comment type="caution">
    <text evidence="2">The sequence shown here is derived from an EMBL/GenBank/DDBJ whole genome shotgun (WGS) entry which is preliminary data.</text>
</comment>
<dbReference type="AlphaFoldDB" id="A0AAV4W603"/>
<accession>A0AAV4W603</accession>
<protein>
    <submittedName>
        <fullName evidence="2">Uncharacterized protein</fullName>
    </submittedName>
</protein>
<keyword evidence="3" id="KW-1185">Reference proteome</keyword>
<feature type="region of interest" description="Disordered" evidence="1">
    <location>
        <begin position="1"/>
        <end position="25"/>
    </location>
</feature>